<keyword evidence="2" id="KW-1185">Reference proteome</keyword>
<name>A0A401HNL6_9EURY</name>
<gene>
    <name evidence="1" type="ORF">MHHB_P0053</name>
</gene>
<evidence type="ECO:0008006" key="3">
    <source>
        <dbReference type="Google" id="ProtNLM"/>
    </source>
</evidence>
<evidence type="ECO:0000313" key="2">
    <source>
        <dbReference type="Proteomes" id="UP000290527"/>
    </source>
</evidence>
<sequence length="187" mass="21895">MINQVAEMLKRLKRVIFGNDEPPKQLPIKDDEYIIVGEEASAYEIKGDEEIPLPESKIVSKLKVKRREPLLDEENISEGNEKEGDMKSETKVVVQKILPKVLTVRMKSPHEFETLKKIIDHDVIIINHEEITLEAFEKIFLDFKKYMETLNYSLWKVDDNVILIVRSDIDIDRYRSETVVENVRNNN</sequence>
<dbReference type="Proteomes" id="UP000290527">
    <property type="component" value="Unassembled WGS sequence"/>
</dbReference>
<dbReference type="EMBL" id="BFAX01000001">
    <property type="protein sequence ID" value="GBF35828.1"/>
    <property type="molecule type" value="Genomic_DNA"/>
</dbReference>
<comment type="caution">
    <text evidence="1">The sequence shown here is derived from an EMBL/GenBank/DDBJ whole genome shotgun (WGS) entry which is preliminary data.</text>
</comment>
<dbReference type="AlphaFoldDB" id="A0A401HNL6"/>
<evidence type="ECO:0000313" key="1">
    <source>
        <dbReference type="EMBL" id="GBF35828.1"/>
    </source>
</evidence>
<proteinExistence type="predicted"/>
<reference evidence="1 2" key="1">
    <citation type="journal article" date="2019" name="Int. J. Syst. Evol. Microbiol.">
        <title>Methanofervidicoccus abyssi gen. nov., sp. nov., a hydrogenotrophic methanogen, isolated from a hydrothermal vent chimney in the Mid-Cayman Spreading Center, the Caribbean Sea.</title>
        <authorList>
            <person name="Sakai S."/>
            <person name="Takaki Y."/>
            <person name="Miyazaki M."/>
            <person name="Ogawara M."/>
            <person name="Yanagawa K."/>
            <person name="Miyazaki J."/>
            <person name="Takai K."/>
        </authorList>
    </citation>
    <scope>NUCLEOTIDE SEQUENCE [LARGE SCALE GENOMIC DNA]</scope>
    <source>
        <strain evidence="1 2">HHB</strain>
    </source>
</reference>
<accession>A0A401HNL6</accession>
<organism evidence="1 2">
    <name type="scientific">Methanofervidicoccus abyssi</name>
    <dbReference type="NCBI Taxonomy" id="2082189"/>
    <lineage>
        <taxon>Archaea</taxon>
        <taxon>Methanobacteriati</taxon>
        <taxon>Methanobacteriota</taxon>
        <taxon>Methanomada group</taxon>
        <taxon>Methanococci</taxon>
        <taxon>Methanococcales</taxon>
        <taxon>Methanofervidicoccus</taxon>
    </lineage>
</organism>
<protein>
    <recommendedName>
        <fullName evidence="3">Cell division protein SepF</fullName>
    </recommendedName>
</protein>